<dbReference type="EMBL" id="QGKY02001015">
    <property type="protein sequence ID" value="KAF2573804.1"/>
    <property type="molecule type" value="Genomic_DNA"/>
</dbReference>
<proteinExistence type="predicted"/>
<sequence>MKETRVPSSLGMVHSTLISLKGIMRLLSIFESKPRIRDAWRKFLFVAAKAFMAAEMEKRTQLIESK</sequence>
<dbReference type="AlphaFoldDB" id="A0A8S9IVT2"/>
<comment type="caution">
    <text evidence="1">The sequence shown here is derived from an EMBL/GenBank/DDBJ whole genome shotgun (WGS) entry which is preliminary data.</text>
</comment>
<evidence type="ECO:0000313" key="1">
    <source>
        <dbReference type="EMBL" id="KAF2573804.1"/>
    </source>
</evidence>
<reference evidence="1" key="1">
    <citation type="submission" date="2019-12" db="EMBL/GenBank/DDBJ databases">
        <title>Genome sequencing and annotation of Brassica cretica.</title>
        <authorList>
            <person name="Studholme D.J."/>
            <person name="Sarris P.F."/>
        </authorList>
    </citation>
    <scope>NUCLEOTIDE SEQUENCE</scope>
    <source>
        <strain evidence="1">PFS-102/07</strain>
        <tissue evidence="1">Leaf</tissue>
    </source>
</reference>
<protein>
    <submittedName>
        <fullName evidence="1">Uncharacterized protein</fullName>
    </submittedName>
</protein>
<gene>
    <name evidence="1" type="ORF">F2Q70_00006501</name>
</gene>
<accession>A0A8S9IVT2</accession>
<organism evidence="1">
    <name type="scientific">Brassica cretica</name>
    <name type="common">Mustard</name>
    <dbReference type="NCBI Taxonomy" id="69181"/>
    <lineage>
        <taxon>Eukaryota</taxon>
        <taxon>Viridiplantae</taxon>
        <taxon>Streptophyta</taxon>
        <taxon>Embryophyta</taxon>
        <taxon>Tracheophyta</taxon>
        <taxon>Spermatophyta</taxon>
        <taxon>Magnoliopsida</taxon>
        <taxon>eudicotyledons</taxon>
        <taxon>Gunneridae</taxon>
        <taxon>Pentapetalae</taxon>
        <taxon>rosids</taxon>
        <taxon>malvids</taxon>
        <taxon>Brassicales</taxon>
        <taxon>Brassicaceae</taxon>
        <taxon>Brassiceae</taxon>
        <taxon>Brassica</taxon>
    </lineage>
</organism>
<name>A0A8S9IVT2_BRACR</name>